<dbReference type="GO" id="GO:0016491">
    <property type="term" value="F:oxidoreductase activity"/>
    <property type="evidence" value="ECO:0007669"/>
    <property type="project" value="UniProtKB-KW"/>
</dbReference>
<organism evidence="3 5">
    <name type="scientific">Sphingomonas koreensis</name>
    <dbReference type="NCBI Taxonomy" id="93064"/>
    <lineage>
        <taxon>Bacteria</taxon>
        <taxon>Pseudomonadati</taxon>
        <taxon>Pseudomonadota</taxon>
        <taxon>Alphaproteobacteria</taxon>
        <taxon>Sphingomonadales</taxon>
        <taxon>Sphingomonadaceae</taxon>
        <taxon>Sphingomonas</taxon>
    </lineage>
</organism>
<dbReference type="InterPro" id="IPR002347">
    <property type="entry name" value="SDR_fam"/>
</dbReference>
<name>A0A1L6JCU3_9SPHN</name>
<dbReference type="Proteomes" id="UP000185161">
    <property type="component" value="Chromosome"/>
</dbReference>
<evidence type="ECO:0000256" key="2">
    <source>
        <dbReference type="ARBA" id="ARBA00023002"/>
    </source>
</evidence>
<dbReference type="CDD" id="cd05233">
    <property type="entry name" value="SDR_c"/>
    <property type="match status" value="1"/>
</dbReference>
<dbReference type="EMBL" id="CP018820">
    <property type="protein sequence ID" value="APR53735.1"/>
    <property type="molecule type" value="Genomic_DNA"/>
</dbReference>
<dbReference type="Proteomes" id="UP000286681">
    <property type="component" value="Unassembled WGS sequence"/>
</dbReference>
<reference evidence="3" key="1">
    <citation type="submission" date="2016-12" db="EMBL/GenBank/DDBJ databases">
        <title>Whole genome sequencing of Sphingomonas koreensis.</title>
        <authorList>
            <person name="Conlan S."/>
            <person name="Thomas P.J."/>
            <person name="Mullikin J."/>
            <person name="Palmore T.N."/>
            <person name="Frank K.M."/>
            <person name="Segre J.A."/>
        </authorList>
    </citation>
    <scope>NUCLEOTIDE SEQUENCE</scope>
    <source>
        <strain evidence="3">ABOJV</strain>
    </source>
</reference>
<evidence type="ECO:0000256" key="1">
    <source>
        <dbReference type="ARBA" id="ARBA00006484"/>
    </source>
</evidence>
<dbReference type="STRING" id="93064.BRX40_16065"/>
<protein>
    <submittedName>
        <fullName evidence="3">Acetoacetyl-CoA reductase</fullName>
    </submittedName>
    <submittedName>
        <fullName evidence="4">SDR family NAD(P)-dependent oxidoreductase</fullName>
    </submittedName>
</protein>
<keyword evidence="5" id="KW-1185">Reference proteome</keyword>
<dbReference type="Gene3D" id="3.40.50.720">
    <property type="entry name" value="NAD(P)-binding Rossmann-like Domain"/>
    <property type="match status" value="1"/>
</dbReference>
<comment type="similarity">
    <text evidence="1">Belongs to the short-chain dehydrogenases/reductases (SDR) family.</text>
</comment>
<dbReference type="PROSITE" id="PS00061">
    <property type="entry name" value="ADH_SHORT"/>
    <property type="match status" value="1"/>
</dbReference>
<evidence type="ECO:0000313" key="6">
    <source>
        <dbReference type="Proteomes" id="UP000286681"/>
    </source>
</evidence>
<accession>A0A1L6JCU3</accession>
<reference evidence="5" key="2">
    <citation type="submission" date="2016-12" db="EMBL/GenBank/DDBJ databases">
        <title>Whole genome sequencing of Sphingomonas sp. ABOJV.</title>
        <authorList>
            <person name="Conlan S."/>
            <person name="Thomas P.J."/>
            <person name="Mullikin J."/>
            <person name="Palmore T.N."/>
            <person name="Frank K.M."/>
            <person name="Segre J.A."/>
        </authorList>
    </citation>
    <scope>NUCLEOTIDE SEQUENCE [LARGE SCALE GENOMIC DNA]</scope>
    <source>
        <strain evidence="5">ABOJV</strain>
    </source>
</reference>
<evidence type="ECO:0000313" key="3">
    <source>
        <dbReference type="EMBL" id="APR53735.1"/>
    </source>
</evidence>
<dbReference type="PANTHER" id="PTHR43391:SF94">
    <property type="entry name" value="OXIDOREDUCTASE-RELATED"/>
    <property type="match status" value="1"/>
</dbReference>
<dbReference type="AlphaFoldDB" id="A0A1L6JCU3"/>
<dbReference type="GeneID" id="44134078"/>
<dbReference type="InterPro" id="IPR020904">
    <property type="entry name" value="Sc_DH/Rdtase_CS"/>
</dbReference>
<dbReference type="RefSeq" id="WP_075152290.1">
    <property type="nucleotide sequence ID" value="NZ_CP018820.1"/>
</dbReference>
<dbReference type="PRINTS" id="PR00081">
    <property type="entry name" value="GDHRDH"/>
</dbReference>
<keyword evidence="2" id="KW-0560">Oxidoreductase</keyword>
<evidence type="ECO:0000313" key="4">
    <source>
        <dbReference type="EMBL" id="RSV06250.1"/>
    </source>
</evidence>
<dbReference type="EMBL" id="QQWO01000003">
    <property type="protein sequence ID" value="RSV06250.1"/>
    <property type="molecule type" value="Genomic_DNA"/>
</dbReference>
<reference evidence="4 6" key="3">
    <citation type="submission" date="2018-07" db="EMBL/GenBank/DDBJ databases">
        <title>Genomic and Epidemiologic Investigation of an Indolent Hospital Outbreak.</title>
        <authorList>
            <person name="Johnson R.C."/>
            <person name="Deming C."/>
            <person name="Conlan S."/>
            <person name="Zellmer C.J."/>
            <person name="Michelin A.V."/>
            <person name="Lee-Lin S."/>
            <person name="Thomas P.J."/>
            <person name="Park M."/>
            <person name="Weingarten R.A."/>
            <person name="Less J."/>
            <person name="Dekker J.P."/>
            <person name="Frank K.M."/>
            <person name="Musser K.A."/>
            <person name="Mcquiston J.R."/>
            <person name="Henderson D.K."/>
            <person name="Lau A.F."/>
            <person name="Palmore T.N."/>
            <person name="Segre J.A."/>
        </authorList>
    </citation>
    <scope>NUCLEOTIDE SEQUENCE [LARGE SCALE GENOMIC DNA]</scope>
    <source>
        <strain evidence="4 6">SK-NIH.Env10_0317</strain>
    </source>
</reference>
<evidence type="ECO:0000313" key="5">
    <source>
        <dbReference type="Proteomes" id="UP000185161"/>
    </source>
</evidence>
<dbReference type="InterPro" id="IPR036291">
    <property type="entry name" value="NAD(P)-bd_dom_sf"/>
</dbReference>
<proteinExistence type="inferred from homology"/>
<dbReference type="KEGG" id="skr:BRX40_16065"/>
<dbReference type="Pfam" id="PF00106">
    <property type="entry name" value="adh_short"/>
    <property type="match status" value="1"/>
</dbReference>
<gene>
    <name evidence="3" type="ORF">BRX40_16065</name>
    <name evidence="4" type="ORF">CA257_04930</name>
</gene>
<dbReference type="OrthoDB" id="335726at2"/>
<dbReference type="SUPFAM" id="SSF51735">
    <property type="entry name" value="NAD(P)-binding Rossmann-fold domains"/>
    <property type="match status" value="1"/>
</dbReference>
<dbReference type="PANTHER" id="PTHR43391">
    <property type="entry name" value="RETINOL DEHYDROGENASE-RELATED"/>
    <property type="match status" value="1"/>
</dbReference>
<sequence length="246" mass="25888">MTKRILVLGATSEIAEETARLYAAEGARFVLAGRDPVRLADIAADLRVRGASLAEVDAVDLAAADVETCTQRWIGILGGLDLVLLAYGVLGDQRTDEADLSAAAAMIDTNFRSASLWCLATARHLEAAGSGTLAVIGSVAGDRGRQSNYLYGATKAGLAALVEGIAHRLAPTGARAVLIKPGFVDTAMTAHIQPKGALWSSPAKIAARIRKAVEGKGTVVYAPGYWRLIMTIVRSVPTPIFHRTKL</sequence>